<comment type="caution">
    <text evidence="1">The sequence shown here is derived from an EMBL/GenBank/DDBJ whole genome shotgun (WGS) entry which is preliminary data.</text>
</comment>
<dbReference type="SUPFAM" id="SSF53335">
    <property type="entry name" value="S-adenosyl-L-methionine-dependent methyltransferases"/>
    <property type="match status" value="1"/>
</dbReference>
<dbReference type="PANTHER" id="PTHR14614:SF163">
    <property type="entry name" value="METHYLTRANSFERASE SMALL DOMAIN-CONTAINING PROTEIN"/>
    <property type="match status" value="1"/>
</dbReference>
<dbReference type="PANTHER" id="PTHR14614">
    <property type="entry name" value="HEPATOCELLULAR CARCINOMA-ASSOCIATED ANTIGEN"/>
    <property type="match status" value="1"/>
</dbReference>
<accession>A0AB34JF53</accession>
<proteinExistence type="predicted"/>
<sequence>MAELPVREVQPTAAAAFLLRCARNPDRWFYPVNAKARGPVACTFRLCVAENAPVVEMNILECPYSDGGTGWRVWPCALMLTCWLATHASELFLQDLSVLEVGCGLGLPGLACAALGAASVDITDCLPRLLRCVSTSIAASHLEHRCRASLLDWDKEAPPEDVGAQPNEEFSTEQGVKAAQLAEARSAASQHGAGPGGPCSTQSIPSLATSTRYGLIVASDVIYSFMHASQLPLVISRRLAPRGRLCMILPVRDRGHATTFLRGLADRGLRVLLDRVDPDWTARVIALQAPTWKASVAALAAQPRKPEPFGESATLSEGDVLFVQATLPAEP</sequence>
<dbReference type="AlphaFoldDB" id="A0AB34JF53"/>
<gene>
    <name evidence="1" type="ORF">AB1Y20_022902</name>
</gene>
<dbReference type="Gene3D" id="3.40.50.150">
    <property type="entry name" value="Vaccinia Virus protein VP39"/>
    <property type="match status" value="1"/>
</dbReference>
<dbReference type="Proteomes" id="UP001515480">
    <property type="component" value="Unassembled WGS sequence"/>
</dbReference>
<evidence type="ECO:0000313" key="1">
    <source>
        <dbReference type="EMBL" id="KAL1519376.1"/>
    </source>
</evidence>
<dbReference type="InterPro" id="IPR029063">
    <property type="entry name" value="SAM-dependent_MTases_sf"/>
</dbReference>
<evidence type="ECO:0008006" key="3">
    <source>
        <dbReference type="Google" id="ProtNLM"/>
    </source>
</evidence>
<keyword evidence="2" id="KW-1185">Reference proteome</keyword>
<organism evidence="1 2">
    <name type="scientific">Prymnesium parvum</name>
    <name type="common">Toxic golden alga</name>
    <dbReference type="NCBI Taxonomy" id="97485"/>
    <lineage>
        <taxon>Eukaryota</taxon>
        <taxon>Haptista</taxon>
        <taxon>Haptophyta</taxon>
        <taxon>Prymnesiophyceae</taxon>
        <taxon>Prymnesiales</taxon>
        <taxon>Prymnesiaceae</taxon>
        <taxon>Prymnesium</taxon>
    </lineage>
</organism>
<reference evidence="1 2" key="1">
    <citation type="journal article" date="2024" name="Science">
        <title>Giant polyketide synthase enzymes in the biosynthesis of giant marine polyether toxins.</title>
        <authorList>
            <person name="Fallon T.R."/>
            <person name="Shende V.V."/>
            <person name="Wierzbicki I.H."/>
            <person name="Pendleton A.L."/>
            <person name="Watervoot N.F."/>
            <person name="Auber R.P."/>
            <person name="Gonzalez D.J."/>
            <person name="Wisecaver J.H."/>
            <person name="Moore B.S."/>
        </authorList>
    </citation>
    <scope>NUCLEOTIDE SEQUENCE [LARGE SCALE GENOMIC DNA]</scope>
    <source>
        <strain evidence="1 2">12B1</strain>
    </source>
</reference>
<evidence type="ECO:0000313" key="2">
    <source>
        <dbReference type="Proteomes" id="UP001515480"/>
    </source>
</evidence>
<dbReference type="Pfam" id="PF10294">
    <property type="entry name" value="Methyltransf_16"/>
    <property type="match status" value="1"/>
</dbReference>
<dbReference type="InterPro" id="IPR019410">
    <property type="entry name" value="Methyltransf_16"/>
</dbReference>
<dbReference type="EMBL" id="JBGBPQ010000009">
    <property type="protein sequence ID" value="KAL1519376.1"/>
    <property type="molecule type" value="Genomic_DNA"/>
</dbReference>
<name>A0AB34JF53_PRYPA</name>
<protein>
    <recommendedName>
        <fullName evidence="3">Calmodulin-lysine N-methyltransferase</fullName>
    </recommendedName>
</protein>